<dbReference type="EMBL" id="JAEKNR010000242">
    <property type="protein sequence ID" value="MBJ7601369.1"/>
    <property type="molecule type" value="Genomic_DNA"/>
</dbReference>
<dbReference type="GO" id="GO:0016491">
    <property type="term" value="F:oxidoreductase activity"/>
    <property type="evidence" value="ECO:0007669"/>
    <property type="project" value="InterPro"/>
</dbReference>
<evidence type="ECO:0000256" key="1">
    <source>
        <dbReference type="ARBA" id="ARBA00004196"/>
    </source>
</evidence>
<keyword evidence="13" id="KW-1185">Reference proteome</keyword>
<dbReference type="InterPro" id="IPR013766">
    <property type="entry name" value="Thioredoxin_domain"/>
</dbReference>
<proteinExistence type="inferred from homology"/>
<reference evidence="12" key="1">
    <citation type="submission" date="2020-10" db="EMBL/GenBank/DDBJ databases">
        <title>Ca. Dormibacterota MAGs.</title>
        <authorList>
            <person name="Montgomery K."/>
        </authorList>
    </citation>
    <scope>NUCLEOTIDE SEQUENCE [LARGE SCALE GENOMIC DNA]</scope>
    <source>
        <strain evidence="12">SC8812_S17_10</strain>
    </source>
</reference>
<dbReference type="RefSeq" id="WP_338205580.1">
    <property type="nucleotide sequence ID" value="NZ_JAEKNR010000242.1"/>
</dbReference>
<organism evidence="12 13">
    <name type="scientific">Candidatus Nephthysia bennettiae</name>
    <dbReference type="NCBI Taxonomy" id="3127016"/>
    <lineage>
        <taxon>Bacteria</taxon>
        <taxon>Bacillati</taxon>
        <taxon>Candidatus Dormiibacterota</taxon>
        <taxon>Candidatus Dormibacteria</taxon>
        <taxon>Candidatus Dormibacterales</taxon>
        <taxon>Candidatus Dormibacteraceae</taxon>
        <taxon>Candidatus Nephthysia</taxon>
    </lineage>
</organism>
<keyword evidence="4" id="KW-0735">Signal-anchor</keyword>
<keyword evidence="8" id="KW-0479">Metal-binding</keyword>
<dbReference type="GO" id="GO:0017004">
    <property type="term" value="P:cytochrome complex assembly"/>
    <property type="evidence" value="ECO:0007669"/>
    <property type="project" value="UniProtKB-KW"/>
</dbReference>
<evidence type="ECO:0000313" key="12">
    <source>
        <dbReference type="EMBL" id="MBJ7601369.1"/>
    </source>
</evidence>
<evidence type="ECO:0000313" key="13">
    <source>
        <dbReference type="Proteomes" id="UP000612893"/>
    </source>
</evidence>
<comment type="subcellular location">
    <subcellularLocation>
        <location evidence="1">Cell envelope</location>
    </subcellularLocation>
</comment>
<dbReference type="InterPro" id="IPR017937">
    <property type="entry name" value="Thioredoxin_CS"/>
</dbReference>
<keyword evidence="5 8" id="KW-0186">Copper</keyword>
<dbReference type="InterPro" id="IPR036249">
    <property type="entry name" value="Thioredoxin-like_sf"/>
</dbReference>
<dbReference type="InterPro" id="IPR050553">
    <property type="entry name" value="Thioredoxin_ResA/DsbE_sf"/>
</dbReference>
<comment type="similarity">
    <text evidence="2">Belongs to the SCO1/2 family.</text>
</comment>
<evidence type="ECO:0000256" key="2">
    <source>
        <dbReference type="ARBA" id="ARBA00010996"/>
    </source>
</evidence>
<evidence type="ECO:0000256" key="4">
    <source>
        <dbReference type="ARBA" id="ARBA00022968"/>
    </source>
</evidence>
<dbReference type="CDD" id="cd02968">
    <property type="entry name" value="SCO"/>
    <property type="match status" value="1"/>
</dbReference>
<keyword evidence="3" id="KW-0201">Cytochrome c-type biogenesis</keyword>
<dbReference type="Proteomes" id="UP000612893">
    <property type="component" value="Unassembled WGS sequence"/>
</dbReference>
<evidence type="ECO:0000259" key="11">
    <source>
        <dbReference type="PROSITE" id="PS51352"/>
    </source>
</evidence>
<dbReference type="Pfam" id="PF00578">
    <property type="entry name" value="AhpC-TSA"/>
    <property type="match status" value="1"/>
</dbReference>
<feature type="region of interest" description="Disordered" evidence="10">
    <location>
        <begin position="414"/>
        <end position="441"/>
    </location>
</feature>
<evidence type="ECO:0000256" key="10">
    <source>
        <dbReference type="SAM" id="MobiDB-lite"/>
    </source>
</evidence>
<dbReference type="InterPro" id="IPR003782">
    <property type="entry name" value="SCO1/SenC"/>
</dbReference>
<feature type="domain" description="Thioredoxin" evidence="11">
    <location>
        <begin position="304"/>
        <end position="440"/>
    </location>
</feature>
<accession>A0A934NBY0</accession>
<dbReference type="GO" id="GO:0046872">
    <property type="term" value="F:metal ion binding"/>
    <property type="evidence" value="ECO:0007669"/>
    <property type="project" value="UniProtKB-KW"/>
</dbReference>
<feature type="binding site" evidence="8">
    <location>
        <position position="159"/>
    </location>
    <ligand>
        <name>Cu cation</name>
        <dbReference type="ChEBI" id="CHEBI:23378"/>
    </ligand>
</feature>
<dbReference type="Gene3D" id="3.40.30.10">
    <property type="entry name" value="Glutaredoxin"/>
    <property type="match status" value="2"/>
</dbReference>
<evidence type="ECO:0000256" key="8">
    <source>
        <dbReference type="PIRSR" id="PIRSR603782-1"/>
    </source>
</evidence>
<dbReference type="PROSITE" id="PS00194">
    <property type="entry name" value="THIOREDOXIN_1"/>
    <property type="match status" value="1"/>
</dbReference>
<protein>
    <submittedName>
        <fullName evidence="12">SCO family protein</fullName>
    </submittedName>
</protein>
<dbReference type="InterPro" id="IPR000866">
    <property type="entry name" value="AhpC/TSA"/>
</dbReference>
<dbReference type="AlphaFoldDB" id="A0A934NBY0"/>
<dbReference type="PANTHER" id="PTHR42852">
    <property type="entry name" value="THIOL:DISULFIDE INTERCHANGE PROTEIN DSBE"/>
    <property type="match status" value="1"/>
</dbReference>
<feature type="binding site" evidence="8">
    <location>
        <position position="163"/>
    </location>
    <ligand>
        <name>Cu cation</name>
        <dbReference type="ChEBI" id="CHEBI:23378"/>
    </ligand>
</feature>
<evidence type="ECO:0000256" key="6">
    <source>
        <dbReference type="ARBA" id="ARBA00023157"/>
    </source>
</evidence>
<name>A0A934NBY0_9BACT</name>
<gene>
    <name evidence="12" type="ORF">JF922_25265</name>
</gene>
<dbReference type="PROSITE" id="PS51352">
    <property type="entry name" value="THIOREDOXIN_2"/>
    <property type="match status" value="1"/>
</dbReference>
<dbReference type="SUPFAM" id="SSF52833">
    <property type="entry name" value="Thioredoxin-like"/>
    <property type="match status" value="2"/>
</dbReference>
<dbReference type="PANTHER" id="PTHR42852:SF6">
    <property type="entry name" value="THIOL:DISULFIDE INTERCHANGE PROTEIN DSBE"/>
    <property type="match status" value="1"/>
</dbReference>
<comment type="caution">
    <text evidence="12">The sequence shown here is derived from an EMBL/GenBank/DDBJ whole genome shotgun (WGS) entry which is preliminary data.</text>
</comment>
<keyword evidence="4" id="KW-0812">Transmembrane</keyword>
<dbReference type="CDD" id="cd02966">
    <property type="entry name" value="TlpA_like_family"/>
    <property type="match status" value="1"/>
</dbReference>
<evidence type="ECO:0000256" key="9">
    <source>
        <dbReference type="PIRSR" id="PIRSR603782-2"/>
    </source>
</evidence>
<dbReference type="Pfam" id="PF02630">
    <property type="entry name" value="SCO1-SenC"/>
    <property type="match status" value="1"/>
</dbReference>
<keyword evidence="6 9" id="KW-1015">Disulfide bond</keyword>
<keyword evidence="7" id="KW-0676">Redox-active center</keyword>
<dbReference type="GO" id="GO:0016209">
    <property type="term" value="F:antioxidant activity"/>
    <property type="evidence" value="ECO:0007669"/>
    <property type="project" value="InterPro"/>
</dbReference>
<feature type="disulfide bond" description="Redox-active" evidence="9">
    <location>
        <begin position="159"/>
        <end position="163"/>
    </location>
</feature>
<evidence type="ECO:0000256" key="3">
    <source>
        <dbReference type="ARBA" id="ARBA00022748"/>
    </source>
</evidence>
<dbReference type="GO" id="GO:0030313">
    <property type="term" value="C:cell envelope"/>
    <property type="evidence" value="ECO:0007669"/>
    <property type="project" value="UniProtKB-SubCell"/>
</dbReference>
<evidence type="ECO:0000256" key="7">
    <source>
        <dbReference type="ARBA" id="ARBA00023284"/>
    </source>
</evidence>
<evidence type="ECO:0000256" key="5">
    <source>
        <dbReference type="ARBA" id="ARBA00023008"/>
    </source>
</evidence>
<sequence length="441" mass="45886">MLAALVIVLRPARPPDPGTAVFVLSSGAGEKLAPTTVAVGSQRITVAGEVPRAPEVRTVARLSLDPGSYALQVGGLSLPDGLSVRSNQVVPVLLAVSGGRIGAGGVYSGTQSLNLGLSELAGQLTRLGDFQLTDHTGAAITAGSFLGRDTVIAAFHTTCRETCPLYTGLLFQLRKSAPAVRLVEVTTDPVADTPAALAEYRARIGADWTFATGRPDQVTEFWAPFGVSLATGDSHTSALALVDSHGFVRAGFTGVPDVGGRLPGALETQLDPAGRQLLDGHGQGWGAPAVLESLRTISLAGSSQPSGGQAPGFSLRTLDGRTVSLEEFRGRPVVVNFWYAGCPPCQQEMPLLQRTAAQHPGVTVLLLDYRDSAATARSFLDARGITQTALLDQDGQVAAAYRVAGFPTTVFIKPDGTEQSRHPGPLTPEILSANLSDLGAR</sequence>